<feature type="compositionally biased region" description="Polar residues" evidence="1">
    <location>
        <begin position="278"/>
        <end position="311"/>
    </location>
</feature>
<accession>A0A6G1JZK5</accession>
<proteinExistence type="predicted"/>
<feature type="region of interest" description="Disordered" evidence="1">
    <location>
        <begin position="230"/>
        <end position="328"/>
    </location>
</feature>
<dbReference type="AlphaFoldDB" id="A0A6G1JZK5"/>
<dbReference type="EMBL" id="MU005778">
    <property type="protein sequence ID" value="KAF2705702.1"/>
    <property type="molecule type" value="Genomic_DNA"/>
</dbReference>
<organism evidence="2 3">
    <name type="scientific">Pleomassaria siparia CBS 279.74</name>
    <dbReference type="NCBI Taxonomy" id="1314801"/>
    <lineage>
        <taxon>Eukaryota</taxon>
        <taxon>Fungi</taxon>
        <taxon>Dikarya</taxon>
        <taxon>Ascomycota</taxon>
        <taxon>Pezizomycotina</taxon>
        <taxon>Dothideomycetes</taxon>
        <taxon>Pleosporomycetidae</taxon>
        <taxon>Pleosporales</taxon>
        <taxon>Pleomassariaceae</taxon>
        <taxon>Pleomassaria</taxon>
    </lineage>
</organism>
<gene>
    <name evidence="2" type="ORF">K504DRAFT_471657</name>
</gene>
<evidence type="ECO:0000313" key="3">
    <source>
        <dbReference type="Proteomes" id="UP000799428"/>
    </source>
</evidence>
<name>A0A6G1JZK5_9PLEO</name>
<dbReference type="OrthoDB" id="5138418at2759"/>
<keyword evidence="3" id="KW-1185">Reference proteome</keyword>
<sequence length="390" mass="43012">MSRNTTGLGASGQLTDSGALGTRKRLRHDPDSPSHSTATANTWTDSPLGFSRLSNARSPPPLANDRYELAGGSMGGMDNRWRHNGDYDDYFQLEKQRGTWATPTSPPFGLQNQTGGDTDMMRSTPDKPWMFTQILNLVGGVAGKLVQFCAVPFRGFQAGGGQAYTFDGEVAARLGLQDVDDHAAGVQQPHPGDFPEDNYGVLSLDSVDQEHERPRTAKRLKTGESWVVVDKDEGTESRPCTPRFSERKQARTSSIPRPLFRTSPAVTPKRPSLIPISRRSTLENTSSQGASKAPTTTCATPRSYSRQSYGSPSMVENKARRSPFPPDSQRLINKIRREEMEEDARLRRMSSQMTDLLREAREALGSKIEVEYDNMDSTGMDGGDFTGKSW</sequence>
<feature type="region of interest" description="Disordered" evidence="1">
    <location>
        <begin position="1"/>
        <end position="70"/>
    </location>
</feature>
<dbReference type="Proteomes" id="UP000799428">
    <property type="component" value="Unassembled WGS sequence"/>
</dbReference>
<evidence type="ECO:0000313" key="2">
    <source>
        <dbReference type="EMBL" id="KAF2705702.1"/>
    </source>
</evidence>
<feature type="compositionally biased region" description="Polar residues" evidence="1">
    <location>
        <begin position="1"/>
        <end position="16"/>
    </location>
</feature>
<reference evidence="2" key="1">
    <citation type="journal article" date="2020" name="Stud. Mycol.">
        <title>101 Dothideomycetes genomes: a test case for predicting lifestyles and emergence of pathogens.</title>
        <authorList>
            <person name="Haridas S."/>
            <person name="Albert R."/>
            <person name="Binder M."/>
            <person name="Bloem J."/>
            <person name="Labutti K."/>
            <person name="Salamov A."/>
            <person name="Andreopoulos B."/>
            <person name="Baker S."/>
            <person name="Barry K."/>
            <person name="Bills G."/>
            <person name="Bluhm B."/>
            <person name="Cannon C."/>
            <person name="Castanera R."/>
            <person name="Culley D."/>
            <person name="Daum C."/>
            <person name="Ezra D."/>
            <person name="Gonzalez J."/>
            <person name="Henrissat B."/>
            <person name="Kuo A."/>
            <person name="Liang C."/>
            <person name="Lipzen A."/>
            <person name="Lutzoni F."/>
            <person name="Magnuson J."/>
            <person name="Mondo S."/>
            <person name="Nolan M."/>
            <person name="Ohm R."/>
            <person name="Pangilinan J."/>
            <person name="Park H.-J."/>
            <person name="Ramirez L."/>
            <person name="Alfaro M."/>
            <person name="Sun H."/>
            <person name="Tritt A."/>
            <person name="Yoshinaga Y."/>
            <person name="Zwiers L.-H."/>
            <person name="Turgeon B."/>
            <person name="Goodwin S."/>
            <person name="Spatafora J."/>
            <person name="Crous P."/>
            <person name="Grigoriev I."/>
        </authorList>
    </citation>
    <scope>NUCLEOTIDE SEQUENCE</scope>
    <source>
        <strain evidence="2">CBS 279.74</strain>
    </source>
</reference>
<evidence type="ECO:0000256" key="1">
    <source>
        <dbReference type="SAM" id="MobiDB-lite"/>
    </source>
</evidence>
<protein>
    <submittedName>
        <fullName evidence="2">Uncharacterized protein</fullName>
    </submittedName>
</protein>
<feature type="compositionally biased region" description="Polar residues" evidence="1">
    <location>
        <begin position="33"/>
        <end position="45"/>
    </location>
</feature>